<reference evidence="4 5" key="1">
    <citation type="journal article" date="1991" name="Int. J. Syst. Bacteriol.">
        <title>Description of the erythromycin-producing bacterium Arthrobacter sp. strain NRRL B-3381 as Aeromicrobium erythreum gen. nov., sp. nov.</title>
        <authorList>
            <person name="Miller E.S."/>
            <person name="Woese C.R."/>
            <person name="Brenner S."/>
        </authorList>
    </citation>
    <scope>NUCLEOTIDE SEQUENCE [LARGE SCALE GENOMIC DNA]</scope>
    <source>
        <strain evidence="4 5">AR18</strain>
    </source>
</reference>
<dbReference type="KEGG" id="aer:AERYTH_05135"/>
<feature type="compositionally biased region" description="Basic residues" evidence="1">
    <location>
        <begin position="534"/>
        <end position="572"/>
    </location>
</feature>
<evidence type="ECO:0000256" key="1">
    <source>
        <dbReference type="SAM" id="MobiDB-lite"/>
    </source>
</evidence>
<protein>
    <recommendedName>
        <fullName evidence="3">TPM domain-containing protein</fullName>
    </recommendedName>
</protein>
<proteinExistence type="predicted"/>
<evidence type="ECO:0000256" key="2">
    <source>
        <dbReference type="SAM" id="SignalP"/>
    </source>
</evidence>
<organism evidence="4 5">
    <name type="scientific">Aeromicrobium erythreum</name>
    <dbReference type="NCBI Taxonomy" id="2041"/>
    <lineage>
        <taxon>Bacteria</taxon>
        <taxon>Bacillati</taxon>
        <taxon>Actinomycetota</taxon>
        <taxon>Actinomycetes</taxon>
        <taxon>Propionibacteriales</taxon>
        <taxon>Nocardioidaceae</taxon>
        <taxon>Aeromicrobium</taxon>
    </lineage>
</organism>
<feature type="domain" description="TPM" evidence="3">
    <location>
        <begin position="42"/>
        <end position="157"/>
    </location>
</feature>
<dbReference type="Gene3D" id="3.10.310.50">
    <property type="match status" value="1"/>
</dbReference>
<gene>
    <name evidence="4" type="ORF">AERYTH_05135</name>
</gene>
<accession>A0A0U4BZ46</accession>
<name>A0A0U4BZ46_9ACTN</name>
<dbReference type="PATRIC" id="fig|2041.4.peg.1064"/>
<dbReference type="Proteomes" id="UP000067689">
    <property type="component" value="Chromosome"/>
</dbReference>
<dbReference type="InterPro" id="IPR007621">
    <property type="entry name" value="TPM_dom"/>
</dbReference>
<dbReference type="EMBL" id="CP011502">
    <property type="protein sequence ID" value="ALX04127.1"/>
    <property type="molecule type" value="Genomic_DNA"/>
</dbReference>
<feature type="region of interest" description="Disordered" evidence="1">
    <location>
        <begin position="528"/>
        <end position="572"/>
    </location>
</feature>
<dbReference type="STRING" id="2041.AERYTH_05135"/>
<feature type="signal peptide" evidence="2">
    <location>
        <begin position="1"/>
        <end position="32"/>
    </location>
</feature>
<dbReference type="AlphaFoldDB" id="A0A0U4BZ46"/>
<evidence type="ECO:0000313" key="4">
    <source>
        <dbReference type="EMBL" id="ALX04127.1"/>
    </source>
</evidence>
<keyword evidence="5" id="KW-1185">Reference proteome</keyword>
<evidence type="ECO:0000313" key="5">
    <source>
        <dbReference type="Proteomes" id="UP000067689"/>
    </source>
</evidence>
<sequence length="572" mass="60741">MMPRFVRRALAVTSALLALGVVGVVGVEPAAAEEPVDVSGQITDRADALGADRPQVQAALDRYYRDTGRQLFVVYVRTFDGLTGAEWATRTAERSGLGRTDVLLAVALESRSYGYDADSDELSDADLEKVDREYILPALRQDDWAGAATGAARGLTDVDRDTGIPWGWVVGGTAVVAAGAAYGVHRSRRRFDHTHPVVDEHGQPVDPAAILDDDELEAAVAEALVVVDDALQTADQEVGFAEAQFGEAAAADFRRTVVEGRATLREAFTLRQRLDDAEPETDAERRVLLSRVLHLCDTVDDALDAQVERLDALRDLQTRAPEVADTLQQRLDAVVARLAPTAETLRALQSEHAGSALAAVSGNVIRAESLTRSATEQLSQARAALGGSDHATAAVRLRTAEEATGQAVALLDAVDTARDDLAHAADAADDLLAQVTATVSAVSTYVETHRGAVGSTARTRLSEAGRLLDAGRQAVDSDPEEATRTLERAAGLVKEAQTSAEADVAAWRASSAPSDDLSLGGILGGLAMGSGSRGRVRRSGRTTRSSRRTASRRTRSPRSTSRRSRRSGGGRF</sequence>
<feature type="chain" id="PRO_5006847139" description="TPM domain-containing protein" evidence="2">
    <location>
        <begin position="33"/>
        <end position="572"/>
    </location>
</feature>
<dbReference type="Pfam" id="PF04536">
    <property type="entry name" value="TPM_phosphatase"/>
    <property type="match status" value="1"/>
</dbReference>
<keyword evidence="2" id="KW-0732">Signal</keyword>
<evidence type="ECO:0000259" key="3">
    <source>
        <dbReference type="Pfam" id="PF04536"/>
    </source>
</evidence>